<evidence type="ECO:0000313" key="3">
    <source>
        <dbReference type="Proteomes" id="UP001153269"/>
    </source>
</evidence>
<feature type="region of interest" description="Disordered" evidence="1">
    <location>
        <begin position="31"/>
        <end position="61"/>
    </location>
</feature>
<feature type="region of interest" description="Disordered" evidence="1">
    <location>
        <begin position="129"/>
        <end position="166"/>
    </location>
</feature>
<dbReference type="Proteomes" id="UP001153269">
    <property type="component" value="Unassembled WGS sequence"/>
</dbReference>
<reference evidence="2" key="1">
    <citation type="submission" date="2020-03" db="EMBL/GenBank/DDBJ databases">
        <authorList>
            <person name="Weist P."/>
        </authorList>
    </citation>
    <scope>NUCLEOTIDE SEQUENCE</scope>
</reference>
<proteinExistence type="predicted"/>
<keyword evidence="3" id="KW-1185">Reference proteome</keyword>
<feature type="region of interest" description="Disordered" evidence="1">
    <location>
        <begin position="231"/>
        <end position="255"/>
    </location>
</feature>
<feature type="region of interest" description="Disordered" evidence="1">
    <location>
        <begin position="86"/>
        <end position="113"/>
    </location>
</feature>
<gene>
    <name evidence="2" type="ORF">PLEPLA_LOCUS2500</name>
</gene>
<name>A0A9N7TMK5_PLEPL</name>
<comment type="caution">
    <text evidence="2">The sequence shown here is derived from an EMBL/GenBank/DDBJ whole genome shotgun (WGS) entry which is preliminary data.</text>
</comment>
<dbReference type="EMBL" id="CADEAL010000124">
    <property type="protein sequence ID" value="CAB1414788.1"/>
    <property type="molecule type" value="Genomic_DNA"/>
</dbReference>
<dbReference type="AlphaFoldDB" id="A0A9N7TMK5"/>
<feature type="compositionally biased region" description="Basic and acidic residues" evidence="1">
    <location>
        <begin position="234"/>
        <end position="247"/>
    </location>
</feature>
<protein>
    <submittedName>
        <fullName evidence="2">Uncharacterized protein</fullName>
    </submittedName>
</protein>
<evidence type="ECO:0000313" key="2">
    <source>
        <dbReference type="EMBL" id="CAB1414788.1"/>
    </source>
</evidence>
<organism evidence="2 3">
    <name type="scientific">Pleuronectes platessa</name>
    <name type="common">European plaice</name>
    <dbReference type="NCBI Taxonomy" id="8262"/>
    <lineage>
        <taxon>Eukaryota</taxon>
        <taxon>Metazoa</taxon>
        <taxon>Chordata</taxon>
        <taxon>Craniata</taxon>
        <taxon>Vertebrata</taxon>
        <taxon>Euteleostomi</taxon>
        <taxon>Actinopterygii</taxon>
        <taxon>Neopterygii</taxon>
        <taxon>Teleostei</taxon>
        <taxon>Neoteleostei</taxon>
        <taxon>Acanthomorphata</taxon>
        <taxon>Carangaria</taxon>
        <taxon>Pleuronectiformes</taxon>
        <taxon>Pleuronectoidei</taxon>
        <taxon>Pleuronectidae</taxon>
        <taxon>Pleuronectes</taxon>
    </lineage>
</organism>
<evidence type="ECO:0000256" key="1">
    <source>
        <dbReference type="SAM" id="MobiDB-lite"/>
    </source>
</evidence>
<accession>A0A9N7TMK5</accession>
<sequence length="283" mass="30627">MEEAWSITYTPAGHLGANHVLVKFTVRNEPSYPSALTRPSSTGPRWITWEETEPESRCDRDRDLDRDLEHPVVKDPTELQTNVGVSVDTRAAQDGETTGRRFPPSGGEGAEMTECHRLSPGLGIERRGQTVEEAEQQTDSNSHDRPSDSGIGLGKYSRGMSSSGSGEARLSLYRLRILNADRDHQVRSCPAAPDPPTPPWPSLSEVNHFLPPAHCRLKTTPPPPPAELQVVSGGEERGGDCDPDKRFGSVSSTSAAKVSVAHSAPRLRSEAGLNIWAGSVHTG</sequence>